<sequence length="139" mass="15315">MTRVSSLPRDVRHDSLLLQADQPTQLDEPATTTRLVDKDQAARDGPRRRKQGDKEREGVDPEADAAGSEVPADVDRAHPWASPPLPSHAPSYVSFPSPEPGRTYSPDGQDGVKQYLSRLIIRPERPMGRGRGNQKADTI</sequence>
<dbReference type="EMBL" id="GL378411">
    <property type="protein sequence ID" value="EFJ40627.1"/>
    <property type="molecule type" value="Genomic_DNA"/>
</dbReference>
<feature type="region of interest" description="Disordered" evidence="1">
    <location>
        <begin position="1"/>
        <end position="139"/>
    </location>
</feature>
<accession>D8UI33</accession>
<name>D8UI33_VOLCA</name>
<keyword evidence="3" id="KW-1185">Reference proteome</keyword>
<dbReference type="GeneID" id="9623406"/>
<gene>
    <name evidence="2" type="ORF">VOLCADRAFT_99575</name>
</gene>
<protein>
    <submittedName>
        <fullName evidence="2">Uncharacterized protein</fullName>
    </submittedName>
</protein>
<evidence type="ECO:0000256" key="1">
    <source>
        <dbReference type="SAM" id="MobiDB-lite"/>
    </source>
</evidence>
<dbReference type="AlphaFoldDB" id="D8UI33"/>
<feature type="compositionally biased region" description="Basic and acidic residues" evidence="1">
    <location>
        <begin position="35"/>
        <end position="45"/>
    </location>
</feature>
<evidence type="ECO:0000313" key="2">
    <source>
        <dbReference type="EMBL" id="EFJ40627.1"/>
    </source>
</evidence>
<evidence type="ECO:0000313" key="3">
    <source>
        <dbReference type="Proteomes" id="UP000001058"/>
    </source>
</evidence>
<dbReference type="RefSeq" id="XP_002958334.1">
    <property type="nucleotide sequence ID" value="XM_002958288.1"/>
</dbReference>
<organism evidence="3">
    <name type="scientific">Volvox carteri f. nagariensis</name>
    <dbReference type="NCBI Taxonomy" id="3068"/>
    <lineage>
        <taxon>Eukaryota</taxon>
        <taxon>Viridiplantae</taxon>
        <taxon>Chlorophyta</taxon>
        <taxon>core chlorophytes</taxon>
        <taxon>Chlorophyceae</taxon>
        <taxon>CS clade</taxon>
        <taxon>Chlamydomonadales</taxon>
        <taxon>Volvocaceae</taxon>
        <taxon>Volvox</taxon>
    </lineage>
</organism>
<reference evidence="2 3" key="1">
    <citation type="journal article" date="2010" name="Science">
        <title>Genomic analysis of organismal complexity in the multicellular green alga Volvox carteri.</title>
        <authorList>
            <person name="Prochnik S.E."/>
            <person name="Umen J."/>
            <person name="Nedelcu A.M."/>
            <person name="Hallmann A."/>
            <person name="Miller S.M."/>
            <person name="Nishii I."/>
            <person name="Ferris P."/>
            <person name="Kuo A."/>
            <person name="Mitros T."/>
            <person name="Fritz-Laylin L.K."/>
            <person name="Hellsten U."/>
            <person name="Chapman J."/>
            <person name="Simakov O."/>
            <person name="Rensing S.A."/>
            <person name="Terry A."/>
            <person name="Pangilinan J."/>
            <person name="Kapitonov V."/>
            <person name="Jurka J."/>
            <person name="Salamov A."/>
            <person name="Shapiro H."/>
            <person name="Schmutz J."/>
            <person name="Grimwood J."/>
            <person name="Lindquist E."/>
            <person name="Lucas S."/>
            <person name="Grigoriev I.V."/>
            <person name="Schmitt R."/>
            <person name="Kirk D."/>
            <person name="Rokhsar D.S."/>
        </authorList>
    </citation>
    <scope>NUCLEOTIDE SEQUENCE [LARGE SCALE GENOMIC DNA]</scope>
    <source>
        <strain evidence="3">f. Nagariensis / Eve</strain>
    </source>
</reference>
<dbReference type="Proteomes" id="UP000001058">
    <property type="component" value="Unassembled WGS sequence"/>
</dbReference>
<dbReference type="InParanoid" id="D8UI33"/>
<feature type="compositionally biased region" description="Polar residues" evidence="1">
    <location>
        <begin position="21"/>
        <end position="34"/>
    </location>
</feature>
<proteinExistence type="predicted"/>
<dbReference type="KEGG" id="vcn:VOLCADRAFT_99575"/>